<accession>A0A077AYS5</accession>
<dbReference type="PANTHER" id="PTHR33529">
    <property type="entry name" value="SLR0882 PROTEIN-RELATED"/>
    <property type="match status" value="1"/>
</dbReference>
<dbReference type="EMBL" id="CP008941">
    <property type="protein sequence ID" value="AIK96788.1"/>
    <property type="molecule type" value="Genomic_DNA"/>
</dbReference>
<protein>
    <recommendedName>
        <fullName evidence="9">Lipopolysaccharide export system permease protein LptF</fullName>
    </recommendedName>
</protein>
<name>A0A077AYS5_9PROT</name>
<dbReference type="eggNOG" id="COG0795">
    <property type="taxonomic scope" value="Bacteria"/>
</dbReference>
<evidence type="ECO:0000313" key="7">
    <source>
        <dbReference type="EMBL" id="AIK96788.1"/>
    </source>
</evidence>
<evidence type="ECO:0000313" key="8">
    <source>
        <dbReference type="Proteomes" id="UP000028926"/>
    </source>
</evidence>
<keyword evidence="4 6" id="KW-1133">Transmembrane helix</keyword>
<dbReference type="RefSeq" id="WP_038465497.1">
    <property type="nucleotide sequence ID" value="NZ_CP008941.1"/>
</dbReference>
<evidence type="ECO:0000256" key="5">
    <source>
        <dbReference type="ARBA" id="ARBA00023136"/>
    </source>
</evidence>
<evidence type="ECO:0000256" key="4">
    <source>
        <dbReference type="ARBA" id="ARBA00022989"/>
    </source>
</evidence>
<comment type="subcellular location">
    <subcellularLocation>
        <location evidence="1">Cell membrane</location>
        <topology evidence="1">Multi-pass membrane protein</topology>
    </subcellularLocation>
</comment>
<evidence type="ECO:0000256" key="2">
    <source>
        <dbReference type="ARBA" id="ARBA00022475"/>
    </source>
</evidence>
<keyword evidence="3 6" id="KW-0812">Transmembrane</keyword>
<organism evidence="7 8">
    <name type="scientific">Candidatus Odyssella acanthamoebae</name>
    <dbReference type="NCBI Taxonomy" id="91604"/>
    <lineage>
        <taxon>Bacteria</taxon>
        <taxon>Pseudomonadati</taxon>
        <taxon>Pseudomonadota</taxon>
        <taxon>Alphaproteobacteria</taxon>
        <taxon>Holosporales</taxon>
        <taxon>Candidatus Paracaedibacteraceae</taxon>
        <taxon>Candidatus Odyssella</taxon>
    </lineage>
</organism>
<keyword evidence="8" id="KW-1185">Reference proteome</keyword>
<dbReference type="PANTHER" id="PTHR33529:SF6">
    <property type="entry name" value="YJGP_YJGQ FAMILY PERMEASE"/>
    <property type="match status" value="1"/>
</dbReference>
<dbReference type="OrthoDB" id="8477889at2"/>
<keyword evidence="5 6" id="KW-0472">Membrane</keyword>
<keyword evidence="2" id="KW-1003">Cell membrane</keyword>
<dbReference type="InterPro" id="IPR005495">
    <property type="entry name" value="LptG/LptF_permease"/>
</dbReference>
<dbReference type="Proteomes" id="UP000028926">
    <property type="component" value="Chromosome"/>
</dbReference>
<dbReference type="Pfam" id="PF03739">
    <property type="entry name" value="LptF_LptG"/>
    <property type="match status" value="1"/>
</dbReference>
<proteinExistence type="predicted"/>
<sequence>MGRIISRHIFVHVAITTVILTFVLVFGAWLTQSLRFIEVIIEQDVSVGRYLSMVWLLLPNLTSIVLPICTLLAAVYTLYKLIADNEMVVYKSVGLSNLQIATPVIVWGLIMTGVCGFLNNYLGPKSNEQFYGIRNEITKEFSSGLLRDGSFNKLKDTVIYVGGHTDSGQLEGIYIYEKGQAASSGFTVFAQHGFLQQEGGHGILYLFNGNRQTVDGAKGTHNVAYFNEFKYDLDVHRNVVDKVKLHMTYGFSQLVNPPADVAPATRVKMLVEAHKRVLNPLFVIIFSLFSSMVLLSGQHQRRGRWKKIVTSIGISLALEIAVIAVLNSLAKYPSAISLSYGLIFTCGVLSIVFLMRPEWLEAVIRRYSYVR</sequence>
<evidence type="ECO:0000256" key="6">
    <source>
        <dbReference type="SAM" id="Phobius"/>
    </source>
</evidence>
<evidence type="ECO:0008006" key="9">
    <source>
        <dbReference type="Google" id="ProtNLM"/>
    </source>
</evidence>
<dbReference type="KEGG" id="paca:ID47_08700"/>
<feature type="transmembrane region" description="Helical" evidence="6">
    <location>
        <begin position="9"/>
        <end position="30"/>
    </location>
</feature>
<gene>
    <name evidence="7" type="ORF">ID47_08700</name>
</gene>
<dbReference type="HOGENOM" id="CLU_028799_7_1_5"/>
<dbReference type="GO" id="GO:0015920">
    <property type="term" value="P:lipopolysaccharide transport"/>
    <property type="evidence" value="ECO:0007669"/>
    <property type="project" value="TreeGrafter"/>
</dbReference>
<feature type="transmembrane region" description="Helical" evidence="6">
    <location>
        <begin position="277"/>
        <end position="296"/>
    </location>
</feature>
<evidence type="ECO:0000256" key="3">
    <source>
        <dbReference type="ARBA" id="ARBA00022692"/>
    </source>
</evidence>
<reference evidence="7 8" key="1">
    <citation type="submission" date="2014-07" db="EMBL/GenBank/DDBJ databases">
        <title>Comparative genomic insights into amoeba endosymbionts belonging to the families of Holosporaceae and Candidatus Midichloriaceae within Rickettsiales.</title>
        <authorList>
            <person name="Wang Z."/>
            <person name="Wu M."/>
        </authorList>
    </citation>
    <scope>NUCLEOTIDE SEQUENCE [LARGE SCALE GENOMIC DNA]</scope>
    <source>
        <strain evidence="7">PRA3</strain>
    </source>
</reference>
<feature type="transmembrane region" description="Helical" evidence="6">
    <location>
        <begin position="308"/>
        <end position="329"/>
    </location>
</feature>
<dbReference type="STRING" id="91604.ID47_08700"/>
<feature type="transmembrane region" description="Helical" evidence="6">
    <location>
        <begin position="50"/>
        <end position="79"/>
    </location>
</feature>
<dbReference type="GO" id="GO:0043190">
    <property type="term" value="C:ATP-binding cassette (ABC) transporter complex"/>
    <property type="evidence" value="ECO:0007669"/>
    <property type="project" value="TreeGrafter"/>
</dbReference>
<feature type="transmembrane region" description="Helical" evidence="6">
    <location>
        <begin position="335"/>
        <end position="355"/>
    </location>
</feature>
<evidence type="ECO:0000256" key="1">
    <source>
        <dbReference type="ARBA" id="ARBA00004651"/>
    </source>
</evidence>
<dbReference type="AlphaFoldDB" id="A0A077AYS5"/>